<dbReference type="InterPro" id="IPR035965">
    <property type="entry name" value="PAS-like_dom_sf"/>
</dbReference>
<dbReference type="EMBL" id="JBBMFS010000012">
    <property type="protein sequence ID" value="MEQ2555817.1"/>
    <property type="molecule type" value="Genomic_DNA"/>
</dbReference>
<dbReference type="InterPro" id="IPR000160">
    <property type="entry name" value="GGDEF_dom"/>
</dbReference>
<dbReference type="InterPro" id="IPR043128">
    <property type="entry name" value="Rev_trsase/Diguanyl_cyclase"/>
</dbReference>
<dbReference type="Gene3D" id="3.30.70.270">
    <property type="match status" value="1"/>
</dbReference>
<sequence length="982" mass="114374">MEGAQLSDFYYNRTFMSNVRSKMEMGLSGAYSMVAIDIEHFRLFNKLYGRETGDELILYIQNCLKEIAGEHDGVEGYLGADNFGIFIPDSHEIIKQIQEQIIKGIHKWNNTVGFYPVIGIYSINTDTDSPEIMYDRATLALSNAFEGQPDHICHYTQEMESRLEKEVELLSEIQEALKNNEFTFFAQPQCNIATHQIVGAEALVRWVKPDGTMVSPGAFIPVLEKNGMIDRLDRYVWDKVCAWIRSWIDRGFQPVPISINVSRVDIFSMDVPAYIFSLLEKYQLSEHYVKVEITESAYTESDERITSTVNILRGKGFKVMMDDFGCGYSSLNMLKNIPVDVLKLDMRFLDISETEEEKGMNILESVVNMARLLRLPIIVEGVETEKQEQFVQSLGCRYIQGFYFYKPLPVKQFEELLSDERQLDFHDLFYKQVEPLHIREFMDTNFITDSMLNNVLGPVAFYEMRDHQIEITRVNEQYFQLMGTSSGQANSYGKRFWNHVHADDRVLLHTIFEKAFSNQMSGADGYIHFMQMDGTVILVYMRVFFLREKDGCRQYYGSLMNVTEVQADKKQAEVQTQITDRAFNEDYESLEAHFGKMPTGFCIDRLILDENNKPVDYEILYANETMRQVCTGDLEQLKALSYQSFGDKVEEAYTYMYNAAYKGEKKTFYLYSHISNRYMQFTYYQYREGYIGVIIQDITNTYIASNALKSMMLSYREVYFVQLKDNYYHMIYPDENSLQERGNYEESINRHFYMGKIVSTDEKNIRKFLSLTNLNKGLAKQDTLEMSYKRLDEKNNKEWCLTTVAVCERDSDGTPKDAVIVIRSIDTLMQGRKDKRAVYLSETLANMSEGFFIYRAVGEEKLLYANPGAIRLFGCETIEEFREQVHNSFRGMVHPQDLARVEWEIHDQIKQSDRSMDYIKYRIVRKDGTVRWLDDCGHLEHQTIEAGGGLFYVFISDITDTITEAQKNMLLAKNKYYNSEKQ</sequence>
<dbReference type="InterPro" id="IPR001633">
    <property type="entry name" value="EAL_dom"/>
</dbReference>
<dbReference type="Pfam" id="PF00563">
    <property type="entry name" value="EAL"/>
    <property type="match status" value="1"/>
</dbReference>
<dbReference type="PANTHER" id="PTHR33121:SF70">
    <property type="entry name" value="SIGNALING PROTEIN YKOW"/>
    <property type="match status" value="1"/>
</dbReference>
<dbReference type="SMART" id="SM00086">
    <property type="entry name" value="PAC"/>
    <property type="match status" value="2"/>
</dbReference>
<evidence type="ECO:0000259" key="3">
    <source>
        <dbReference type="PROSITE" id="PS50887"/>
    </source>
</evidence>
<dbReference type="PROSITE" id="PS50112">
    <property type="entry name" value="PAS"/>
    <property type="match status" value="1"/>
</dbReference>
<evidence type="ECO:0000313" key="4">
    <source>
        <dbReference type="EMBL" id="MEQ2555817.1"/>
    </source>
</evidence>
<evidence type="ECO:0000259" key="2">
    <source>
        <dbReference type="PROSITE" id="PS50883"/>
    </source>
</evidence>
<dbReference type="SUPFAM" id="SSF55073">
    <property type="entry name" value="Nucleotide cyclase"/>
    <property type="match status" value="1"/>
</dbReference>
<reference evidence="4" key="1">
    <citation type="submission" date="2024-03" db="EMBL/GenBank/DDBJ databases">
        <title>Human intestinal bacterial collection.</title>
        <authorList>
            <person name="Pauvert C."/>
            <person name="Hitch T.C.A."/>
            <person name="Clavel T."/>
        </authorList>
    </citation>
    <scope>NUCLEOTIDE SEQUENCE [LARGE SCALE GENOMIC DNA]</scope>
    <source>
        <strain evidence="4">CLA-AA-H89B</strain>
    </source>
</reference>
<dbReference type="PROSITE" id="PS50887">
    <property type="entry name" value="GGDEF"/>
    <property type="match status" value="1"/>
</dbReference>
<proteinExistence type="predicted"/>
<dbReference type="SUPFAM" id="SSF141868">
    <property type="entry name" value="EAL domain-like"/>
    <property type="match status" value="1"/>
</dbReference>
<name>A0ABV1H9M1_9FIRM</name>
<dbReference type="CDD" id="cd01948">
    <property type="entry name" value="EAL"/>
    <property type="match status" value="1"/>
</dbReference>
<dbReference type="SMART" id="SM00267">
    <property type="entry name" value="GGDEF"/>
    <property type="match status" value="1"/>
</dbReference>
<dbReference type="CDD" id="cd00130">
    <property type="entry name" value="PAS"/>
    <property type="match status" value="1"/>
</dbReference>
<evidence type="ECO:0000259" key="1">
    <source>
        <dbReference type="PROSITE" id="PS50112"/>
    </source>
</evidence>
<dbReference type="InterPro" id="IPR035919">
    <property type="entry name" value="EAL_sf"/>
</dbReference>
<dbReference type="InterPro" id="IPR013655">
    <property type="entry name" value="PAS_fold_3"/>
</dbReference>
<dbReference type="PANTHER" id="PTHR33121">
    <property type="entry name" value="CYCLIC DI-GMP PHOSPHODIESTERASE PDEF"/>
    <property type="match status" value="1"/>
</dbReference>
<dbReference type="Proteomes" id="UP001546774">
    <property type="component" value="Unassembled WGS sequence"/>
</dbReference>
<dbReference type="PROSITE" id="PS50883">
    <property type="entry name" value="EAL"/>
    <property type="match status" value="1"/>
</dbReference>
<dbReference type="InterPro" id="IPR001610">
    <property type="entry name" value="PAC"/>
</dbReference>
<dbReference type="InterPro" id="IPR000014">
    <property type="entry name" value="PAS"/>
</dbReference>
<dbReference type="InterPro" id="IPR029787">
    <property type="entry name" value="Nucleotide_cyclase"/>
</dbReference>
<feature type="domain" description="PAS" evidence="1">
    <location>
        <begin position="836"/>
        <end position="912"/>
    </location>
</feature>
<protein>
    <submittedName>
        <fullName evidence="4">EAL domain-containing protein</fullName>
    </submittedName>
</protein>
<comment type="caution">
    <text evidence="4">The sequence shown here is derived from an EMBL/GenBank/DDBJ whole genome shotgun (WGS) entry which is preliminary data.</text>
</comment>
<feature type="domain" description="EAL" evidence="2">
    <location>
        <begin position="166"/>
        <end position="421"/>
    </location>
</feature>
<feature type="domain" description="GGDEF" evidence="3">
    <location>
        <begin position="29"/>
        <end position="157"/>
    </location>
</feature>
<dbReference type="InterPro" id="IPR050706">
    <property type="entry name" value="Cyclic-di-GMP_PDE-like"/>
</dbReference>
<dbReference type="Pfam" id="PF00990">
    <property type="entry name" value="GGDEF"/>
    <property type="match status" value="1"/>
</dbReference>
<dbReference type="Gene3D" id="3.20.20.450">
    <property type="entry name" value="EAL domain"/>
    <property type="match status" value="1"/>
</dbReference>
<dbReference type="SUPFAM" id="SSF55785">
    <property type="entry name" value="PYP-like sensor domain (PAS domain)"/>
    <property type="match status" value="2"/>
</dbReference>
<organism evidence="4 5">
    <name type="scientific">Lachnospira intestinalis</name>
    <dbReference type="NCBI Taxonomy" id="3133158"/>
    <lineage>
        <taxon>Bacteria</taxon>
        <taxon>Bacillati</taxon>
        <taxon>Bacillota</taxon>
        <taxon>Clostridia</taxon>
        <taxon>Lachnospirales</taxon>
        <taxon>Lachnospiraceae</taxon>
        <taxon>Lachnospira</taxon>
    </lineage>
</organism>
<keyword evidence="5" id="KW-1185">Reference proteome</keyword>
<accession>A0ABV1H9M1</accession>
<evidence type="ECO:0000313" key="5">
    <source>
        <dbReference type="Proteomes" id="UP001546774"/>
    </source>
</evidence>
<dbReference type="Pfam" id="PF08447">
    <property type="entry name" value="PAS_3"/>
    <property type="match status" value="2"/>
</dbReference>
<dbReference type="SMART" id="SM00052">
    <property type="entry name" value="EAL"/>
    <property type="match status" value="1"/>
</dbReference>
<dbReference type="Gene3D" id="3.30.450.20">
    <property type="entry name" value="PAS domain"/>
    <property type="match status" value="2"/>
</dbReference>
<gene>
    <name evidence="4" type="ORF">WMO37_12525</name>
</gene>